<protein>
    <recommendedName>
        <fullName evidence="3">C2H2-type domain-containing protein</fullName>
    </recommendedName>
</protein>
<feature type="non-terminal residue" evidence="4">
    <location>
        <position position="585"/>
    </location>
</feature>
<dbReference type="PROSITE" id="PS00028">
    <property type="entry name" value="ZINC_FINGER_C2H2_1"/>
    <property type="match status" value="6"/>
</dbReference>
<feature type="domain" description="C2H2-type" evidence="3">
    <location>
        <begin position="89"/>
        <end position="117"/>
    </location>
</feature>
<feature type="domain" description="C2H2-type" evidence="3">
    <location>
        <begin position="29"/>
        <end position="56"/>
    </location>
</feature>
<keyword evidence="1" id="KW-0479">Metal-binding</keyword>
<dbReference type="PANTHER" id="PTHR47222:SF5">
    <property type="entry name" value="LOW QUALITY PROTEIN: ZINC FINGER PROTEIN 532-LIKE"/>
    <property type="match status" value="1"/>
</dbReference>
<accession>A0A1B6CWY2</accession>
<evidence type="ECO:0000259" key="3">
    <source>
        <dbReference type="PROSITE" id="PS50157"/>
    </source>
</evidence>
<name>A0A1B6CWY2_9HEMI</name>
<dbReference type="Pfam" id="PF00096">
    <property type="entry name" value="zf-C2H2"/>
    <property type="match status" value="2"/>
</dbReference>
<feature type="domain" description="C2H2-type" evidence="3">
    <location>
        <begin position="117"/>
        <end position="145"/>
    </location>
</feature>
<evidence type="ECO:0000313" key="4">
    <source>
        <dbReference type="EMBL" id="JAS17693.1"/>
    </source>
</evidence>
<dbReference type="SUPFAM" id="SSF57667">
    <property type="entry name" value="beta-beta-alpha zinc fingers"/>
    <property type="match status" value="3"/>
</dbReference>
<dbReference type="PROSITE" id="PS50157">
    <property type="entry name" value="ZINC_FINGER_C2H2_2"/>
    <property type="match status" value="6"/>
</dbReference>
<dbReference type="AlphaFoldDB" id="A0A1B6CWY2"/>
<proteinExistence type="predicted"/>
<organism evidence="4">
    <name type="scientific">Clastoptera arizonana</name>
    <name type="common">Arizona spittle bug</name>
    <dbReference type="NCBI Taxonomy" id="38151"/>
    <lineage>
        <taxon>Eukaryota</taxon>
        <taxon>Metazoa</taxon>
        <taxon>Ecdysozoa</taxon>
        <taxon>Arthropoda</taxon>
        <taxon>Hexapoda</taxon>
        <taxon>Insecta</taxon>
        <taxon>Pterygota</taxon>
        <taxon>Neoptera</taxon>
        <taxon>Paraneoptera</taxon>
        <taxon>Hemiptera</taxon>
        <taxon>Auchenorrhyncha</taxon>
        <taxon>Cercopoidea</taxon>
        <taxon>Clastopteridae</taxon>
        <taxon>Clastoptera</taxon>
    </lineage>
</organism>
<evidence type="ECO:0000256" key="1">
    <source>
        <dbReference type="PROSITE-ProRule" id="PRU00042"/>
    </source>
</evidence>
<feature type="compositionally biased region" description="Polar residues" evidence="2">
    <location>
        <begin position="365"/>
        <end position="377"/>
    </location>
</feature>
<dbReference type="Gene3D" id="3.30.160.60">
    <property type="entry name" value="Classic Zinc Finger"/>
    <property type="match status" value="4"/>
</dbReference>
<keyword evidence="1" id="KW-0862">Zinc</keyword>
<dbReference type="InterPro" id="IPR013087">
    <property type="entry name" value="Znf_C2H2_type"/>
</dbReference>
<dbReference type="PANTHER" id="PTHR47222">
    <property type="entry name" value="ZINC FINGER PROTEIN 532-RELATED"/>
    <property type="match status" value="1"/>
</dbReference>
<evidence type="ECO:0000256" key="2">
    <source>
        <dbReference type="SAM" id="MobiDB-lite"/>
    </source>
</evidence>
<feature type="compositionally biased region" description="Polar residues" evidence="2">
    <location>
        <begin position="333"/>
        <end position="342"/>
    </location>
</feature>
<feature type="domain" description="C2H2-type" evidence="3">
    <location>
        <begin position="455"/>
        <end position="482"/>
    </location>
</feature>
<dbReference type="GO" id="GO:0008270">
    <property type="term" value="F:zinc ion binding"/>
    <property type="evidence" value="ECO:0007669"/>
    <property type="project" value="UniProtKB-KW"/>
</dbReference>
<feature type="non-terminal residue" evidence="4">
    <location>
        <position position="1"/>
    </location>
</feature>
<feature type="region of interest" description="Disordered" evidence="2">
    <location>
        <begin position="333"/>
        <end position="390"/>
    </location>
</feature>
<feature type="domain" description="C2H2-type" evidence="3">
    <location>
        <begin position="57"/>
        <end position="87"/>
    </location>
</feature>
<gene>
    <name evidence="4" type="ORF">g.25166</name>
</gene>
<keyword evidence="1" id="KW-0863">Zinc-finger</keyword>
<dbReference type="SMART" id="SM00355">
    <property type="entry name" value="ZnF_C2H2"/>
    <property type="match status" value="8"/>
</dbReference>
<dbReference type="InterPro" id="IPR045914">
    <property type="entry name" value="Zn532-like"/>
</dbReference>
<dbReference type="EMBL" id="GEDC01019605">
    <property type="protein sequence ID" value="JAS17693.1"/>
    <property type="molecule type" value="Transcribed_RNA"/>
</dbReference>
<feature type="domain" description="C2H2-type" evidence="3">
    <location>
        <begin position="514"/>
        <end position="541"/>
    </location>
</feature>
<dbReference type="InterPro" id="IPR036236">
    <property type="entry name" value="Znf_C2H2_sf"/>
</dbReference>
<reference evidence="4" key="1">
    <citation type="submission" date="2015-12" db="EMBL/GenBank/DDBJ databases">
        <title>De novo transcriptome assembly of four potential Pierce s Disease insect vectors from Arizona vineyards.</title>
        <authorList>
            <person name="Tassone E.E."/>
        </authorList>
    </citation>
    <scope>NUCLEOTIDE SEQUENCE</scope>
</reference>
<sequence>FQNCSECGSKTLDMIQHLKGSNVLSKKTLLCKFCQKFLQSPCALKIHSRIHTKIGPFKCPECGKEFPSFKCLYPHLNYVCGHFSKVVKYNCFNCSKIFFNKIQLEAHLYSNHTNRMFKCNLCETAFYNVSSLTRHRFKEHKTNDEFTLLSYHRCSICPNQLIQQGKISDHISKHASDPLRIVYAYQCPACKKIWSNKKSKTLFDMHIKKCDKVKKELEKYKDIDKESGIESVNNCVGDSITINNRLISYQNGDNNGDGELCEKDPLCLDDWEDNIDQHVLEKKIEICIVCKKEHVIILPGTDLNTQSLCCKNCVKIVDVEHYPIKESNQLKNDKSTLNLNDKITQEKKRPQRSLKRMMSNEFEYESNNFTSRGENIENNSSNNSSPEGKKVIKNKNKKLKTEKTQKHNSSNFTSGLVIPENLKNDFVCSKCDFKASNKDSYKEHVVTHRTDPNAYQCLECGLCFVVKPSFEKHLIVHHGINNFKEYILNNNVGGPCEKKEAKNNFGVDKEVGENQCSVCYSTFDSSSSLDKHFRTHDGNDETNNEKLGGFAKAFQKYTNPVKETEKPPITTLLAGSPKSINLECL</sequence>